<keyword evidence="1" id="KW-0175">Coiled coil</keyword>
<reference evidence="2" key="1">
    <citation type="journal article" date="2020" name="Nature">
        <title>Giant virus diversity and host interactions through global metagenomics.</title>
        <authorList>
            <person name="Schulz F."/>
            <person name="Roux S."/>
            <person name="Paez-Espino D."/>
            <person name="Jungbluth S."/>
            <person name="Walsh D.A."/>
            <person name="Denef V.J."/>
            <person name="McMahon K.D."/>
            <person name="Konstantinidis K.T."/>
            <person name="Eloe-Fadrosh E.A."/>
            <person name="Kyrpides N.C."/>
            <person name="Woyke T."/>
        </authorList>
    </citation>
    <scope>NUCLEOTIDE SEQUENCE</scope>
    <source>
        <strain evidence="2">GVMAG-S-1101178-73</strain>
    </source>
</reference>
<name>A0A6C0K6P5_9ZZZZ</name>
<sequence>MSLYSYKSRCIERDSIKRDLEKYYEELQELKTTINKIMDIYNKNKRDEVDDLRRQIQNMIDIHNIKKEIVELRKDTERLTQAVAAASAAK</sequence>
<evidence type="ECO:0000313" key="2">
    <source>
        <dbReference type="EMBL" id="QHU13379.1"/>
    </source>
</evidence>
<proteinExistence type="predicted"/>
<dbReference type="AlphaFoldDB" id="A0A6C0K6P5"/>
<dbReference type="EMBL" id="MN740820">
    <property type="protein sequence ID" value="QHU13379.1"/>
    <property type="molecule type" value="Genomic_DNA"/>
</dbReference>
<accession>A0A6C0K6P5</accession>
<feature type="coiled-coil region" evidence="1">
    <location>
        <begin position="13"/>
        <end position="82"/>
    </location>
</feature>
<organism evidence="2">
    <name type="scientific">viral metagenome</name>
    <dbReference type="NCBI Taxonomy" id="1070528"/>
    <lineage>
        <taxon>unclassified sequences</taxon>
        <taxon>metagenomes</taxon>
        <taxon>organismal metagenomes</taxon>
    </lineage>
</organism>
<evidence type="ECO:0000256" key="1">
    <source>
        <dbReference type="SAM" id="Coils"/>
    </source>
</evidence>
<protein>
    <submittedName>
        <fullName evidence="2">Uncharacterized protein</fullName>
    </submittedName>
</protein>